<dbReference type="Proteomes" id="UP000596977">
    <property type="component" value="Unassembled WGS sequence"/>
</dbReference>
<evidence type="ECO:0000313" key="2">
    <source>
        <dbReference type="EMBL" id="GGA35221.1"/>
    </source>
</evidence>
<feature type="coiled-coil region" evidence="1">
    <location>
        <begin position="6"/>
        <end position="50"/>
    </location>
</feature>
<name>A0A916R594_9HYPH</name>
<dbReference type="AlphaFoldDB" id="A0A916R594"/>
<sequence>MSATALAKLNRAIEDLERAVAGTRRNHAEALALKSELEAQIQRIDELRQKL</sequence>
<dbReference type="EMBL" id="BMKB01000001">
    <property type="protein sequence ID" value="GGA35221.1"/>
    <property type="molecule type" value="Genomic_DNA"/>
</dbReference>
<reference evidence="2 3" key="1">
    <citation type="journal article" date="2014" name="Int. J. Syst. Evol. Microbiol.">
        <title>Complete genome sequence of Corynebacterium casei LMG S-19264T (=DSM 44701T), isolated from a smear-ripened cheese.</title>
        <authorList>
            <consortium name="US DOE Joint Genome Institute (JGI-PGF)"/>
            <person name="Walter F."/>
            <person name="Albersmeier A."/>
            <person name="Kalinowski J."/>
            <person name="Ruckert C."/>
        </authorList>
    </citation>
    <scope>NUCLEOTIDE SEQUENCE [LARGE SCALE GENOMIC DNA]</scope>
    <source>
        <strain evidence="2 3">CGMCC 1.15896</strain>
    </source>
</reference>
<protein>
    <submittedName>
        <fullName evidence="2">Uncharacterized protein</fullName>
    </submittedName>
</protein>
<evidence type="ECO:0000256" key="1">
    <source>
        <dbReference type="SAM" id="Coils"/>
    </source>
</evidence>
<dbReference type="RefSeq" id="WP_164734966.1">
    <property type="nucleotide sequence ID" value="NZ_BMKB01000001.1"/>
</dbReference>
<accession>A0A916R594</accession>
<keyword evidence="1" id="KW-0175">Coiled coil</keyword>
<keyword evidence="3" id="KW-1185">Reference proteome</keyword>
<comment type="caution">
    <text evidence="2">The sequence shown here is derived from an EMBL/GenBank/DDBJ whole genome shotgun (WGS) entry which is preliminary data.</text>
</comment>
<organism evidence="2 3">
    <name type="scientific">Pelagibacterium lentulum</name>
    <dbReference type="NCBI Taxonomy" id="2029865"/>
    <lineage>
        <taxon>Bacteria</taxon>
        <taxon>Pseudomonadati</taxon>
        <taxon>Pseudomonadota</taxon>
        <taxon>Alphaproteobacteria</taxon>
        <taxon>Hyphomicrobiales</taxon>
        <taxon>Devosiaceae</taxon>
        <taxon>Pelagibacterium</taxon>
    </lineage>
</organism>
<gene>
    <name evidence="2" type="ORF">GCM10011499_00640</name>
</gene>
<proteinExistence type="predicted"/>
<evidence type="ECO:0000313" key="3">
    <source>
        <dbReference type="Proteomes" id="UP000596977"/>
    </source>
</evidence>